<evidence type="ECO:0000313" key="2">
    <source>
        <dbReference type="Proteomes" id="UP000466863"/>
    </source>
</evidence>
<name>A0A6I1WXH1_9PSED</name>
<organism evidence="1 2">
    <name type="scientific">Pseudomonas helleri</name>
    <dbReference type="NCBI Taxonomy" id="1608996"/>
    <lineage>
        <taxon>Bacteria</taxon>
        <taxon>Pseudomonadati</taxon>
        <taxon>Pseudomonadota</taxon>
        <taxon>Gammaproteobacteria</taxon>
        <taxon>Pseudomonadales</taxon>
        <taxon>Pseudomonadaceae</taxon>
        <taxon>Pseudomonas</taxon>
    </lineage>
</organism>
<accession>A0A6I1WXH1</accession>
<dbReference type="Proteomes" id="UP000466863">
    <property type="component" value="Unassembled WGS sequence"/>
</dbReference>
<dbReference type="RefSeq" id="WP_153357783.1">
    <property type="nucleotide sequence ID" value="NZ_WIVV01000286.1"/>
</dbReference>
<dbReference type="AlphaFoldDB" id="A0A6I1WXH1"/>
<evidence type="ECO:0000313" key="1">
    <source>
        <dbReference type="EMBL" id="MQU46167.1"/>
    </source>
</evidence>
<protein>
    <submittedName>
        <fullName evidence="1">Uncharacterized protein</fullName>
    </submittedName>
</protein>
<comment type="caution">
    <text evidence="1">The sequence shown here is derived from an EMBL/GenBank/DDBJ whole genome shotgun (WGS) entry which is preliminary data.</text>
</comment>
<dbReference type="EMBL" id="WIVV01000286">
    <property type="protein sequence ID" value="MQU46167.1"/>
    <property type="molecule type" value="Genomic_DNA"/>
</dbReference>
<sequence length="154" mass="17000">MPQVCIDEYNTLKVNAEGINAATTTIASLDSTTYPPSLFLGLHIKGLKNSTDKTTTELTQGFYQAVRLDLQFVIKPLYSAGTLQDFIANPDDTKLAKQYGAIFAVHNELNFNFHAPTSQLVEVEYTNTPVDESTLAWNYEGKQDKAAAKTECNT</sequence>
<proteinExistence type="predicted"/>
<reference evidence="1 2" key="1">
    <citation type="submission" date="2019-10" db="EMBL/GenBank/DDBJ databases">
        <title>Evaluation of single-gene subtyping targets for Pseudomonas.</title>
        <authorList>
            <person name="Reichler S.J."/>
            <person name="Orsi R.H."/>
            <person name="Wiedmann M."/>
            <person name="Martin N.H."/>
            <person name="Murphy S.I."/>
        </authorList>
    </citation>
    <scope>NUCLEOTIDE SEQUENCE [LARGE SCALE GENOMIC DNA]</scope>
    <source>
        <strain evidence="1 2">FSL R10-1876</strain>
    </source>
</reference>
<gene>
    <name evidence="1" type="ORF">GHO28_27270</name>
</gene>